<sequence>MLFSNIFTLLCLTLGATGATTRRRPTAERATSAATAAATTARSTRNSSRKSSTSNPTISAFVRAYTAGWKASVIDVSACETTLQLECDGANNDLCKADSGITVAATQKPGFYVLDYTTPGTRVIDACALTTSSQAVCTATVIANGTGTITDAPVTSTSVIYARIPVTAGEDRLRSAGASCTASSNAAVPTGVKGLVLYQLVAPLGAGVVAALAI</sequence>
<evidence type="ECO:0000313" key="3">
    <source>
        <dbReference type="EMBL" id="UJO12423.1"/>
    </source>
</evidence>
<dbReference type="Proteomes" id="UP000756132">
    <property type="component" value="Chromosome 1"/>
</dbReference>
<feature type="region of interest" description="Disordered" evidence="1">
    <location>
        <begin position="22"/>
        <end position="55"/>
    </location>
</feature>
<evidence type="ECO:0000256" key="1">
    <source>
        <dbReference type="SAM" id="MobiDB-lite"/>
    </source>
</evidence>
<dbReference type="EMBL" id="CP090163">
    <property type="protein sequence ID" value="UJO12423.1"/>
    <property type="molecule type" value="Genomic_DNA"/>
</dbReference>
<proteinExistence type="predicted"/>
<evidence type="ECO:0000313" key="4">
    <source>
        <dbReference type="Proteomes" id="UP000756132"/>
    </source>
</evidence>
<gene>
    <name evidence="3" type="ORF">CLAFUR5_00176</name>
</gene>
<dbReference type="AlphaFoldDB" id="A0A9Q8L7R9"/>
<reference evidence="3" key="1">
    <citation type="submission" date="2021-12" db="EMBL/GenBank/DDBJ databases">
        <authorList>
            <person name="Zaccaron A."/>
            <person name="Stergiopoulos I."/>
        </authorList>
    </citation>
    <scope>NUCLEOTIDE SEQUENCE</scope>
    <source>
        <strain evidence="3">Race5_Kim</strain>
    </source>
</reference>
<feature type="chain" id="PRO_5040472780" evidence="2">
    <location>
        <begin position="19"/>
        <end position="214"/>
    </location>
</feature>
<dbReference type="GeneID" id="71980054"/>
<keyword evidence="2" id="KW-0732">Signal</keyword>
<feature type="compositionally biased region" description="Low complexity" evidence="1">
    <location>
        <begin position="28"/>
        <end position="54"/>
    </location>
</feature>
<dbReference type="KEGG" id="ffu:CLAFUR5_00176"/>
<dbReference type="OrthoDB" id="3935682at2759"/>
<evidence type="ECO:0000256" key="2">
    <source>
        <dbReference type="SAM" id="SignalP"/>
    </source>
</evidence>
<name>A0A9Q8L7R9_PASFU</name>
<reference evidence="3" key="2">
    <citation type="journal article" date="2022" name="Microb. Genom.">
        <title>A chromosome-scale genome assembly of the tomato pathogen Cladosporium fulvum reveals a compartmentalized genome architecture and the presence of a dispensable chromosome.</title>
        <authorList>
            <person name="Zaccaron A.Z."/>
            <person name="Chen L.H."/>
            <person name="Samaras A."/>
            <person name="Stergiopoulos I."/>
        </authorList>
    </citation>
    <scope>NUCLEOTIDE SEQUENCE</scope>
    <source>
        <strain evidence="3">Race5_Kim</strain>
    </source>
</reference>
<protein>
    <submittedName>
        <fullName evidence="3">Uncharacterized protein</fullName>
    </submittedName>
</protein>
<keyword evidence="4" id="KW-1185">Reference proteome</keyword>
<accession>A0A9Q8L7R9</accession>
<organism evidence="3 4">
    <name type="scientific">Passalora fulva</name>
    <name type="common">Tomato leaf mold</name>
    <name type="synonym">Cladosporium fulvum</name>
    <dbReference type="NCBI Taxonomy" id="5499"/>
    <lineage>
        <taxon>Eukaryota</taxon>
        <taxon>Fungi</taxon>
        <taxon>Dikarya</taxon>
        <taxon>Ascomycota</taxon>
        <taxon>Pezizomycotina</taxon>
        <taxon>Dothideomycetes</taxon>
        <taxon>Dothideomycetidae</taxon>
        <taxon>Mycosphaerellales</taxon>
        <taxon>Mycosphaerellaceae</taxon>
        <taxon>Fulvia</taxon>
    </lineage>
</organism>
<feature type="signal peptide" evidence="2">
    <location>
        <begin position="1"/>
        <end position="18"/>
    </location>
</feature>
<dbReference type="RefSeq" id="XP_047756789.1">
    <property type="nucleotide sequence ID" value="XM_047899324.1"/>
</dbReference>